<name>A0A1I6CYV2_9FIRM</name>
<sequence>MRRFVCTECGKTIEVNWCTKQRGRDMKCPDCGSRMYRDHIGGQKQSGTGAGVQVEHNAFVYGSGQGPGPGKGCRTRGRGKSCGRPVQGRGLQKRCRRAV</sequence>
<dbReference type="RefSeq" id="WP_092481951.1">
    <property type="nucleotide sequence ID" value="NZ_FOYM01000003.1"/>
</dbReference>
<organism evidence="2 3">
    <name type="scientific">Desulfoscipio geothermicus DSM 3669</name>
    <dbReference type="NCBI Taxonomy" id="1121426"/>
    <lineage>
        <taxon>Bacteria</taxon>
        <taxon>Bacillati</taxon>
        <taxon>Bacillota</taxon>
        <taxon>Clostridia</taxon>
        <taxon>Eubacteriales</taxon>
        <taxon>Desulfallaceae</taxon>
        <taxon>Desulfoscipio</taxon>
    </lineage>
</organism>
<accession>A0A1I6CYV2</accession>
<dbReference type="EMBL" id="FOYM01000003">
    <property type="protein sequence ID" value="SFQ98436.1"/>
    <property type="molecule type" value="Genomic_DNA"/>
</dbReference>
<gene>
    <name evidence="2" type="ORF">SAMN05660706_103101</name>
</gene>
<dbReference type="OrthoDB" id="1809912at2"/>
<feature type="region of interest" description="Disordered" evidence="1">
    <location>
        <begin position="61"/>
        <end position="99"/>
    </location>
</feature>
<proteinExistence type="predicted"/>
<dbReference type="Gene3D" id="2.20.28.30">
    <property type="entry name" value="RNA polymerase ii, chain L"/>
    <property type="match status" value="1"/>
</dbReference>
<protein>
    <submittedName>
        <fullName evidence="2">Uncharacterized protein</fullName>
    </submittedName>
</protein>
<evidence type="ECO:0000256" key="1">
    <source>
        <dbReference type="SAM" id="MobiDB-lite"/>
    </source>
</evidence>
<dbReference type="STRING" id="39060.SAMN05660706_103101"/>
<keyword evidence="3" id="KW-1185">Reference proteome</keyword>
<evidence type="ECO:0000313" key="2">
    <source>
        <dbReference type="EMBL" id="SFQ98436.1"/>
    </source>
</evidence>
<dbReference type="AlphaFoldDB" id="A0A1I6CYV2"/>
<dbReference type="Proteomes" id="UP000199584">
    <property type="component" value="Unassembled WGS sequence"/>
</dbReference>
<evidence type="ECO:0000313" key="3">
    <source>
        <dbReference type="Proteomes" id="UP000199584"/>
    </source>
</evidence>
<reference evidence="3" key="1">
    <citation type="submission" date="2016-10" db="EMBL/GenBank/DDBJ databases">
        <authorList>
            <person name="Varghese N."/>
            <person name="Submissions S."/>
        </authorList>
    </citation>
    <scope>NUCLEOTIDE SEQUENCE [LARGE SCALE GENOMIC DNA]</scope>
    <source>
        <strain evidence="3">DSM 3669</strain>
    </source>
</reference>